<dbReference type="Proteomes" id="UP000332933">
    <property type="component" value="Unassembled WGS sequence"/>
</dbReference>
<evidence type="ECO:0000313" key="1">
    <source>
        <dbReference type="EMBL" id="KAF0699328.1"/>
    </source>
</evidence>
<reference evidence="2 3" key="1">
    <citation type="submission" date="2019-03" db="EMBL/GenBank/DDBJ databases">
        <authorList>
            <person name="Gaulin E."/>
            <person name="Dumas B."/>
        </authorList>
    </citation>
    <scope>NUCLEOTIDE SEQUENCE [LARGE SCALE GENOMIC DNA]</scope>
    <source>
        <strain evidence="2">CBS 568.67</strain>
    </source>
</reference>
<dbReference type="Pfam" id="PF24787">
    <property type="entry name" value="TEX47"/>
    <property type="match status" value="1"/>
</dbReference>
<reference evidence="1" key="2">
    <citation type="submission" date="2019-06" db="EMBL/GenBank/DDBJ databases">
        <title>Genomics analysis of Aphanomyces spp. identifies a new class of oomycete effector associated with host adaptation.</title>
        <authorList>
            <person name="Gaulin E."/>
        </authorList>
    </citation>
    <scope>NUCLEOTIDE SEQUENCE</scope>
    <source>
        <strain evidence="1">CBS 578.67</strain>
    </source>
</reference>
<dbReference type="AlphaFoldDB" id="A0A485KQ26"/>
<organism evidence="2 3">
    <name type="scientific">Aphanomyces stellatus</name>
    <dbReference type="NCBI Taxonomy" id="120398"/>
    <lineage>
        <taxon>Eukaryota</taxon>
        <taxon>Sar</taxon>
        <taxon>Stramenopiles</taxon>
        <taxon>Oomycota</taxon>
        <taxon>Saprolegniomycetes</taxon>
        <taxon>Saprolegniales</taxon>
        <taxon>Verrucalvaceae</taxon>
        <taxon>Aphanomyces</taxon>
    </lineage>
</organism>
<name>A0A485KQ26_9STRA</name>
<evidence type="ECO:0000313" key="3">
    <source>
        <dbReference type="Proteomes" id="UP000332933"/>
    </source>
</evidence>
<dbReference type="EMBL" id="VJMH01005185">
    <property type="protein sequence ID" value="KAF0699328.1"/>
    <property type="molecule type" value="Genomic_DNA"/>
</dbReference>
<proteinExistence type="predicted"/>
<evidence type="ECO:0000313" key="2">
    <source>
        <dbReference type="EMBL" id="VFT86994.1"/>
    </source>
</evidence>
<sequence length="241" mass="26625">MEEASPAPESPSPNYNADKRENILGPSLLDVMQHTGLSTLKATFYSRSSVVARLHDSIVGQDPTKRVQEFFVHVLQKMQCDASGIVLIQDGSMCMLLESAADQFTDLCAELRACAFLTNVKVLATCDDNASRLMQSLYFKKLSVSKPVDEGDVFQVVKDVFANLVALIRRLGSTPAAAIKKSLANPSNSDLMLMPSNETLLFLAKSDALMTLDEYVDIYKAPISIELESERVWPIHPLFTY</sequence>
<dbReference type="EMBL" id="CAADRA010005206">
    <property type="protein sequence ID" value="VFT86994.1"/>
    <property type="molecule type" value="Genomic_DNA"/>
</dbReference>
<protein>
    <submittedName>
        <fullName evidence="2">Aste57867_10118 protein</fullName>
    </submittedName>
</protein>
<accession>A0A485KQ26</accession>
<dbReference type="OrthoDB" id="548795at2759"/>
<dbReference type="PANTHER" id="PTHR34035">
    <property type="entry name" value="TESTIS-EXPRESSED PROTEIN 47"/>
    <property type="match status" value="1"/>
</dbReference>
<dbReference type="PANTHER" id="PTHR34035:SF1">
    <property type="entry name" value="TESTIS-EXPRESSED PROTEIN 47"/>
    <property type="match status" value="1"/>
</dbReference>
<dbReference type="InterPro" id="IPR055308">
    <property type="entry name" value="TEX47-like"/>
</dbReference>
<gene>
    <name evidence="2" type="primary">Aste57867_10118</name>
    <name evidence="1" type="ORF">As57867_010079</name>
    <name evidence="2" type="ORF">ASTE57867_10118</name>
</gene>
<keyword evidence="3" id="KW-1185">Reference proteome</keyword>